<dbReference type="AlphaFoldDB" id="A0A9Q0PDS5"/>
<keyword evidence="3" id="KW-1185">Reference proteome</keyword>
<evidence type="ECO:0000256" key="1">
    <source>
        <dbReference type="SAM" id="SignalP"/>
    </source>
</evidence>
<dbReference type="EMBL" id="JAPFFK010000019">
    <property type="protein sequence ID" value="KAJ6686371.1"/>
    <property type="molecule type" value="Genomic_DNA"/>
</dbReference>
<dbReference type="Proteomes" id="UP001151532">
    <property type="component" value="Chromosome 2"/>
</dbReference>
<accession>A0A9Q0PDS5</accession>
<evidence type="ECO:0000313" key="3">
    <source>
        <dbReference type="Proteomes" id="UP001151532"/>
    </source>
</evidence>
<gene>
    <name evidence="2" type="ORF">OIU79_016199</name>
</gene>
<name>A0A9Q0PDS5_SALPP</name>
<comment type="caution">
    <text evidence="2">The sequence shown here is derived from an EMBL/GenBank/DDBJ whole genome shotgun (WGS) entry which is preliminary data.</text>
</comment>
<sequence>MGLNLWTLSVTSLCIPDVNGATASLVELDGSPGEMEESHRIKTWTGSEFTRHQQCLLRCIVINETGHLLISIAFRWPHPALQQGAYHMQHLQAAAMAQQPGISPPKMPLQFNAVHQMQDPQLLHQQGQMGMRWL</sequence>
<feature type="signal peptide" evidence="1">
    <location>
        <begin position="1"/>
        <end position="20"/>
    </location>
</feature>
<proteinExistence type="predicted"/>
<dbReference type="OrthoDB" id="10503056at2759"/>
<protein>
    <submittedName>
        <fullName evidence="2">Uncharacterized protein</fullName>
    </submittedName>
</protein>
<reference evidence="2" key="2">
    <citation type="journal article" date="2023" name="Int. J. Mol. Sci.">
        <title>De Novo Assembly and Annotation of 11 Diverse Shrub Willow (Salix) Genomes Reveals Novel Gene Organization in Sex-Linked Regions.</title>
        <authorList>
            <person name="Hyden B."/>
            <person name="Feng K."/>
            <person name="Yates T.B."/>
            <person name="Jawdy S."/>
            <person name="Cereghino C."/>
            <person name="Smart L.B."/>
            <person name="Muchero W."/>
        </authorList>
    </citation>
    <scope>NUCLEOTIDE SEQUENCE</scope>
    <source>
        <tissue evidence="2">Shoot tip</tissue>
    </source>
</reference>
<feature type="chain" id="PRO_5040235230" evidence="1">
    <location>
        <begin position="21"/>
        <end position="134"/>
    </location>
</feature>
<reference evidence="2" key="1">
    <citation type="submission" date="2022-11" db="EMBL/GenBank/DDBJ databases">
        <authorList>
            <person name="Hyden B.L."/>
            <person name="Feng K."/>
            <person name="Yates T."/>
            <person name="Jawdy S."/>
            <person name="Smart L.B."/>
            <person name="Muchero W."/>
        </authorList>
    </citation>
    <scope>NUCLEOTIDE SEQUENCE</scope>
    <source>
        <tissue evidence="2">Shoot tip</tissue>
    </source>
</reference>
<keyword evidence="1" id="KW-0732">Signal</keyword>
<organism evidence="2 3">
    <name type="scientific">Salix purpurea</name>
    <name type="common">Purple osier willow</name>
    <dbReference type="NCBI Taxonomy" id="77065"/>
    <lineage>
        <taxon>Eukaryota</taxon>
        <taxon>Viridiplantae</taxon>
        <taxon>Streptophyta</taxon>
        <taxon>Embryophyta</taxon>
        <taxon>Tracheophyta</taxon>
        <taxon>Spermatophyta</taxon>
        <taxon>Magnoliopsida</taxon>
        <taxon>eudicotyledons</taxon>
        <taxon>Gunneridae</taxon>
        <taxon>Pentapetalae</taxon>
        <taxon>rosids</taxon>
        <taxon>fabids</taxon>
        <taxon>Malpighiales</taxon>
        <taxon>Salicaceae</taxon>
        <taxon>Saliceae</taxon>
        <taxon>Salix</taxon>
    </lineage>
</organism>
<evidence type="ECO:0000313" key="2">
    <source>
        <dbReference type="EMBL" id="KAJ6686371.1"/>
    </source>
</evidence>